<evidence type="ECO:0008006" key="4">
    <source>
        <dbReference type="Google" id="ProtNLM"/>
    </source>
</evidence>
<keyword evidence="3" id="KW-1185">Reference proteome</keyword>
<protein>
    <recommendedName>
        <fullName evidence="4">Alkaline proteinase inhibitor/ Outer membrane lipoprotein Omp19 domain-containing protein</fullName>
    </recommendedName>
</protein>
<name>A0ABX7C1V1_9HYPH</name>
<gene>
    <name evidence="2" type="ORF">JI749_06430</name>
</gene>
<evidence type="ECO:0000313" key="2">
    <source>
        <dbReference type="EMBL" id="QQR37244.1"/>
    </source>
</evidence>
<keyword evidence="1" id="KW-0732">Signal</keyword>
<organism evidence="2 3">
    <name type="scientific">Devosia oryziradicis</name>
    <dbReference type="NCBI Taxonomy" id="2801335"/>
    <lineage>
        <taxon>Bacteria</taxon>
        <taxon>Pseudomonadati</taxon>
        <taxon>Pseudomonadota</taxon>
        <taxon>Alphaproteobacteria</taxon>
        <taxon>Hyphomicrobiales</taxon>
        <taxon>Devosiaceae</taxon>
        <taxon>Devosia</taxon>
    </lineage>
</organism>
<dbReference type="EMBL" id="CP068047">
    <property type="protein sequence ID" value="QQR37244.1"/>
    <property type="molecule type" value="Genomic_DNA"/>
</dbReference>
<proteinExistence type="predicted"/>
<feature type="signal peptide" evidence="1">
    <location>
        <begin position="1"/>
        <end position="25"/>
    </location>
</feature>
<dbReference type="Proteomes" id="UP000595460">
    <property type="component" value="Chromosome"/>
</dbReference>
<feature type="chain" id="PRO_5046130263" description="Alkaline proteinase inhibitor/ Outer membrane lipoprotein Omp19 domain-containing protein" evidence="1">
    <location>
        <begin position="26"/>
        <end position="152"/>
    </location>
</feature>
<reference evidence="2 3" key="1">
    <citation type="submission" date="2021-01" db="EMBL/GenBank/DDBJ databases">
        <title>Genome seq and assembly of Devosia sp. G19.</title>
        <authorList>
            <person name="Chhetri G."/>
        </authorList>
    </citation>
    <scope>NUCLEOTIDE SEQUENCE [LARGE SCALE GENOMIC DNA]</scope>
    <source>
        <strain evidence="2 3">G19</strain>
    </source>
</reference>
<evidence type="ECO:0000256" key="1">
    <source>
        <dbReference type="SAM" id="SignalP"/>
    </source>
</evidence>
<sequence length="152" mass="16452">MARNHVVATLALGLALGLCGNAAQAATEQYYGRWTVSDEEPAYSSKGIRYKTIDVAPCGEDFCGISVGEDNSCGEVLFRFLTTHAADELLVGHGRWGNAKKKLEMYYGDDSEAPYMFVALGSDDMDLSGREGSIPTFQASYERQGEVACTTD</sequence>
<dbReference type="RefSeq" id="WP_201661031.1">
    <property type="nucleotide sequence ID" value="NZ_CP068047.1"/>
</dbReference>
<accession>A0ABX7C1V1</accession>
<evidence type="ECO:0000313" key="3">
    <source>
        <dbReference type="Proteomes" id="UP000595460"/>
    </source>
</evidence>